<dbReference type="Proteomes" id="UP000585474">
    <property type="component" value="Unassembled WGS sequence"/>
</dbReference>
<evidence type="ECO:0000313" key="4">
    <source>
        <dbReference type="EMBL" id="GFZ12385.1"/>
    </source>
</evidence>
<dbReference type="Gene3D" id="2.130.10.10">
    <property type="entry name" value="YVTN repeat-like/Quinoprotein amine dehydrogenase"/>
    <property type="match status" value="1"/>
</dbReference>
<evidence type="ECO:0000256" key="1">
    <source>
        <dbReference type="ARBA" id="ARBA00022574"/>
    </source>
</evidence>
<dbReference type="AlphaFoldDB" id="A0A7J0GNM2"/>
<protein>
    <submittedName>
        <fullName evidence="4">Transducin/WD40 repeat-like superfamily protein</fullName>
    </submittedName>
</protein>
<feature type="repeat" description="WD" evidence="3">
    <location>
        <begin position="360"/>
        <end position="385"/>
    </location>
</feature>
<dbReference type="InterPro" id="IPR001680">
    <property type="entry name" value="WD40_rpt"/>
</dbReference>
<keyword evidence="2" id="KW-0677">Repeat</keyword>
<dbReference type="EMBL" id="BJWL01000023">
    <property type="protein sequence ID" value="GFZ12385.1"/>
    <property type="molecule type" value="Genomic_DNA"/>
</dbReference>
<organism evidence="4 5">
    <name type="scientific">Actinidia rufa</name>
    <dbReference type="NCBI Taxonomy" id="165716"/>
    <lineage>
        <taxon>Eukaryota</taxon>
        <taxon>Viridiplantae</taxon>
        <taxon>Streptophyta</taxon>
        <taxon>Embryophyta</taxon>
        <taxon>Tracheophyta</taxon>
        <taxon>Spermatophyta</taxon>
        <taxon>Magnoliopsida</taxon>
        <taxon>eudicotyledons</taxon>
        <taxon>Gunneridae</taxon>
        <taxon>Pentapetalae</taxon>
        <taxon>asterids</taxon>
        <taxon>Ericales</taxon>
        <taxon>Actinidiaceae</taxon>
        <taxon>Actinidia</taxon>
    </lineage>
</organism>
<dbReference type="InterPro" id="IPR011047">
    <property type="entry name" value="Quinoprotein_ADH-like_sf"/>
</dbReference>
<dbReference type="InterPro" id="IPR015943">
    <property type="entry name" value="WD40/YVTN_repeat-like_dom_sf"/>
</dbReference>
<accession>A0A7J0GNM2</accession>
<dbReference type="PANTHER" id="PTHR19855:SF31">
    <property type="entry name" value="TRANSCRIPTIONAL REGULATOR STERILE APETALA"/>
    <property type="match status" value="1"/>
</dbReference>
<evidence type="ECO:0000313" key="5">
    <source>
        <dbReference type="Proteomes" id="UP000585474"/>
    </source>
</evidence>
<dbReference type="SUPFAM" id="SSF50998">
    <property type="entry name" value="Quinoprotein alcohol dehydrogenase-like"/>
    <property type="match status" value="1"/>
</dbReference>
<evidence type="ECO:0000256" key="2">
    <source>
        <dbReference type="ARBA" id="ARBA00022737"/>
    </source>
</evidence>
<keyword evidence="1 3" id="KW-0853">WD repeat</keyword>
<comment type="caution">
    <text evidence="4">The sequence shown here is derived from an EMBL/GenBank/DDBJ whole genome shotgun (WGS) entry which is preliminary data.</text>
</comment>
<dbReference type="SUPFAM" id="SSF81383">
    <property type="entry name" value="F-box domain"/>
    <property type="match status" value="1"/>
</dbReference>
<reference evidence="4 5" key="1">
    <citation type="submission" date="2019-07" db="EMBL/GenBank/DDBJ databases">
        <title>De Novo Assembly of kiwifruit Actinidia rufa.</title>
        <authorList>
            <person name="Sugita-Konishi S."/>
            <person name="Sato K."/>
            <person name="Mori E."/>
            <person name="Abe Y."/>
            <person name="Kisaki G."/>
            <person name="Hamano K."/>
            <person name="Suezawa K."/>
            <person name="Otani M."/>
            <person name="Fukuda T."/>
            <person name="Manabe T."/>
            <person name="Gomi K."/>
            <person name="Tabuchi M."/>
            <person name="Akimitsu K."/>
            <person name="Kataoka I."/>
        </authorList>
    </citation>
    <scope>NUCLEOTIDE SEQUENCE [LARGE SCALE GENOMIC DNA]</scope>
    <source>
        <strain evidence="5">cv. Fuchu</strain>
    </source>
</reference>
<dbReference type="InterPro" id="IPR036047">
    <property type="entry name" value="F-box-like_dom_sf"/>
</dbReference>
<evidence type="ECO:0000256" key="3">
    <source>
        <dbReference type="PROSITE-ProRule" id="PRU00221"/>
    </source>
</evidence>
<dbReference type="PROSITE" id="PS00678">
    <property type="entry name" value="WD_REPEATS_1"/>
    <property type="match status" value="1"/>
</dbReference>
<dbReference type="InterPro" id="IPR019775">
    <property type="entry name" value="WD40_repeat_CS"/>
</dbReference>
<dbReference type="PANTHER" id="PTHR19855">
    <property type="entry name" value="WD40 REPEAT PROTEIN 12, 37"/>
    <property type="match status" value="1"/>
</dbReference>
<dbReference type="Gene3D" id="1.20.1280.50">
    <property type="match status" value="1"/>
</dbReference>
<dbReference type="OrthoDB" id="760263at2759"/>
<proteinExistence type="predicted"/>
<dbReference type="PROSITE" id="PS50082">
    <property type="entry name" value="WD_REPEATS_2"/>
    <property type="match status" value="1"/>
</dbReference>
<keyword evidence="5" id="KW-1185">Reference proteome</keyword>
<name>A0A7J0GNM2_9ERIC</name>
<gene>
    <name evidence="4" type="ORF">Acr_23g0007700</name>
</gene>
<sequence>MGSCYLFDQVCSTWRAVSRSDLLWQTLTRRVWNRHHLLHDTWRDEYIFRHRTARNFLTRRYAYATLPFNVSPDHDDNAAALSCCRLALSDNHLAAGYSDGSVRLFHLPLGIHLYTFRPHPRDCLGLFSRAVSGIVLSDTSLVFASQHGDIHVALTNNAAPVRRSHLGDAVSDGVLVDFCGCNRWWVGLYAGGPGRAFQVRDAHTEELVFVGGGLTDPDAVNGWHLLNDLTEFVGRVRVTTEESAVACTRVRVIVLDLANPGFVLGQQEIQRGLIVGSVDARDSAFVTVDNRGTARVRRANTLEELCGFHVGGVSRAQRRVLGCMNTGYALMCAGGVIRAWEIDHGGYLYRLRERIGDATAFVADDRYVAASTSDNSVHLWNFGAQ</sequence>